<dbReference type="GO" id="GO:0006355">
    <property type="term" value="P:regulation of DNA-templated transcription"/>
    <property type="evidence" value="ECO:0007669"/>
    <property type="project" value="InterPro"/>
</dbReference>
<sequence>MNNFDLSKLKSISVKESPLYPKNPILIVDDEVTTSQLIRLKLEQLGYSNVKICNDSRNVMPMLNHTEFELVLLDIRMPNITGLELYPKIINDFQGLPVIMLTSIDDIDTAIQCINGGVFDYLKKSVSDTRLYTSIHRAIEYRDMNRELSTLKSHVLKKELHHPNAFSQIISQNDTMFSVFQYVESIAPTMYPVFITGETGVGKGLLAEALHIISARKGPFIQVNVSGIDSSLFADTLFGHVKGAYTGANSDRIGLCEKASDGTLFLDEIGDLELPLQTKLLNLLQERKYYPIGEDQPRHCNARIITATNCDVTELIDKKAFRKDLYFRLHTHHIQIPPLRERMDDLPVLVDYFLKQGAKELNKKKPAVYKEMIQVLNTYTYPGNIRELKAMVDDALCQHTAHSLSLKTFKEYIRKQSQDKIDDVENKYSIQNIFKILTSLPTIKEASEMLVNEALKRAKGNLSIAAPILGISRQALGKRIKRRKNLECQ</sequence>
<proteinExistence type="predicted"/>
<dbReference type="Proteomes" id="UP000189670">
    <property type="component" value="Unassembled WGS sequence"/>
</dbReference>
<dbReference type="PROSITE" id="PS50045">
    <property type="entry name" value="SIGMA54_INTERACT_4"/>
    <property type="match status" value="1"/>
</dbReference>
<dbReference type="EMBL" id="ATBP01000031">
    <property type="protein sequence ID" value="ETR73931.1"/>
    <property type="molecule type" value="Genomic_DNA"/>
</dbReference>
<dbReference type="Gene3D" id="1.10.8.60">
    <property type="match status" value="1"/>
</dbReference>
<accession>A0A1V1PGB1</accession>
<dbReference type="GO" id="GO:0000160">
    <property type="term" value="P:phosphorelay signal transduction system"/>
    <property type="evidence" value="ECO:0007669"/>
    <property type="project" value="InterPro"/>
</dbReference>
<evidence type="ECO:0000313" key="9">
    <source>
        <dbReference type="Proteomes" id="UP000189670"/>
    </source>
</evidence>
<keyword evidence="8" id="KW-0238">DNA-binding</keyword>
<dbReference type="Gene3D" id="1.10.10.60">
    <property type="entry name" value="Homeodomain-like"/>
    <property type="match status" value="1"/>
</dbReference>
<dbReference type="InterPro" id="IPR058031">
    <property type="entry name" value="AAA_lid_NorR"/>
</dbReference>
<dbReference type="Pfam" id="PF00158">
    <property type="entry name" value="Sigma54_activat"/>
    <property type="match status" value="1"/>
</dbReference>
<dbReference type="SMART" id="SM00382">
    <property type="entry name" value="AAA"/>
    <property type="match status" value="1"/>
</dbReference>
<evidence type="ECO:0000256" key="5">
    <source>
        <dbReference type="PROSITE-ProRule" id="PRU00169"/>
    </source>
</evidence>
<dbReference type="InterPro" id="IPR025944">
    <property type="entry name" value="Sigma_54_int_dom_CS"/>
</dbReference>
<dbReference type="InterPro" id="IPR027417">
    <property type="entry name" value="P-loop_NTPase"/>
</dbReference>
<dbReference type="FunFam" id="3.40.50.300:FF:000006">
    <property type="entry name" value="DNA-binding transcriptional regulator NtrC"/>
    <property type="match status" value="1"/>
</dbReference>
<dbReference type="SMART" id="SM00448">
    <property type="entry name" value="REC"/>
    <property type="match status" value="1"/>
</dbReference>
<dbReference type="CDD" id="cd00009">
    <property type="entry name" value="AAA"/>
    <property type="match status" value="1"/>
</dbReference>
<gene>
    <name evidence="8" type="ORF">OMM_06642</name>
</gene>
<keyword evidence="1" id="KW-0547">Nucleotide-binding</keyword>
<dbReference type="InterPro" id="IPR002197">
    <property type="entry name" value="HTH_Fis"/>
</dbReference>
<keyword evidence="3" id="KW-0805">Transcription regulation</keyword>
<feature type="modified residue" description="4-aspartylphosphate" evidence="5">
    <location>
        <position position="74"/>
    </location>
</feature>
<dbReference type="AlphaFoldDB" id="A0A1V1PGB1"/>
<dbReference type="PRINTS" id="PR01590">
    <property type="entry name" value="HTHFIS"/>
</dbReference>
<dbReference type="InterPro" id="IPR001789">
    <property type="entry name" value="Sig_transdc_resp-reg_receiver"/>
</dbReference>
<dbReference type="SUPFAM" id="SSF52540">
    <property type="entry name" value="P-loop containing nucleoside triphosphate hydrolases"/>
    <property type="match status" value="1"/>
</dbReference>
<dbReference type="InterPro" id="IPR025662">
    <property type="entry name" value="Sigma_54_int_dom_ATP-bd_1"/>
</dbReference>
<dbReference type="InterPro" id="IPR011006">
    <property type="entry name" value="CheY-like_superfamily"/>
</dbReference>
<keyword evidence="4" id="KW-0804">Transcription</keyword>
<protein>
    <submittedName>
        <fullName evidence="8">Sigma-54 dependent DNA-binding response regulator</fullName>
    </submittedName>
</protein>
<feature type="domain" description="Sigma-54 factor interaction" evidence="6">
    <location>
        <begin position="169"/>
        <end position="397"/>
    </location>
</feature>
<dbReference type="PANTHER" id="PTHR32071">
    <property type="entry name" value="TRANSCRIPTIONAL REGULATORY PROTEIN"/>
    <property type="match status" value="1"/>
</dbReference>
<evidence type="ECO:0000259" key="7">
    <source>
        <dbReference type="PROSITE" id="PS50110"/>
    </source>
</evidence>
<dbReference type="PROSITE" id="PS00688">
    <property type="entry name" value="SIGMA54_INTERACT_3"/>
    <property type="match status" value="1"/>
</dbReference>
<dbReference type="GO" id="GO:0005524">
    <property type="term" value="F:ATP binding"/>
    <property type="evidence" value="ECO:0007669"/>
    <property type="project" value="UniProtKB-KW"/>
</dbReference>
<dbReference type="PANTHER" id="PTHR32071:SF13">
    <property type="entry name" value="RESPONSE REGULATOR HSFA"/>
    <property type="match status" value="1"/>
</dbReference>
<dbReference type="PROSITE" id="PS00675">
    <property type="entry name" value="SIGMA54_INTERACT_1"/>
    <property type="match status" value="1"/>
</dbReference>
<dbReference type="GO" id="GO:0043565">
    <property type="term" value="F:sequence-specific DNA binding"/>
    <property type="evidence" value="ECO:0007669"/>
    <property type="project" value="InterPro"/>
</dbReference>
<comment type="caution">
    <text evidence="8">The sequence shown here is derived from an EMBL/GenBank/DDBJ whole genome shotgun (WGS) entry which is preliminary data.</text>
</comment>
<evidence type="ECO:0000256" key="1">
    <source>
        <dbReference type="ARBA" id="ARBA00022741"/>
    </source>
</evidence>
<feature type="domain" description="Response regulatory" evidence="7">
    <location>
        <begin position="24"/>
        <end position="139"/>
    </location>
</feature>
<dbReference type="InterPro" id="IPR002078">
    <property type="entry name" value="Sigma_54_int"/>
</dbReference>
<dbReference type="SUPFAM" id="SSF46689">
    <property type="entry name" value="Homeodomain-like"/>
    <property type="match status" value="1"/>
</dbReference>
<evidence type="ECO:0000256" key="3">
    <source>
        <dbReference type="ARBA" id="ARBA00023015"/>
    </source>
</evidence>
<keyword evidence="5" id="KW-0597">Phosphoprotein</keyword>
<dbReference type="InterPro" id="IPR003593">
    <property type="entry name" value="AAA+_ATPase"/>
</dbReference>
<dbReference type="CDD" id="cd00156">
    <property type="entry name" value="REC"/>
    <property type="match status" value="1"/>
</dbReference>
<dbReference type="PROSITE" id="PS50110">
    <property type="entry name" value="RESPONSE_REGULATORY"/>
    <property type="match status" value="1"/>
</dbReference>
<name>A0A1V1PGB1_9BACT</name>
<evidence type="ECO:0000259" key="6">
    <source>
        <dbReference type="PROSITE" id="PS50045"/>
    </source>
</evidence>
<dbReference type="Gene3D" id="3.40.50.300">
    <property type="entry name" value="P-loop containing nucleotide triphosphate hydrolases"/>
    <property type="match status" value="1"/>
</dbReference>
<evidence type="ECO:0000313" key="8">
    <source>
        <dbReference type="EMBL" id="ETR73931.1"/>
    </source>
</evidence>
<dbReference type="Pfam" id="PF25601">
    <property type="entry name" value="AAA_lid_14"/>
    <property type="match status" value="1"/>
</dbReference>
<dbReference type="Pfam" id="PF02954">
    <property type="entry name" value="HTH_8"/>
    <property type="match status" value="1"/>
</dbReference>
<dbReference type="InterPro" id="IPR009057">
    <property type="entry name" value="Homeodomain-like_sf"/>
</dbReference>
<dbReference type="SUPFAM" id="SSF52172">
    <property type="entry name" value="CheY-like"/>
    <property type="match status" value="1"/>
</dbReference>
<dbReference type="Pfam" id="PF00072">
    <property type="entry name" value="Response_reg"/>
    <property type="match status" value="1"/>
</dbReference>
<keyword evidence="2" id="KW-0067">ATP-binding</keyword>
<organism evidence="8 9">
    <name type="scientific">Candidatus Magnetoglobus multicellularis str. Araruama</name>
    <dbReference type="NCBI Taxonomy" id="890399"/>
    <lineage>
        <taxon>Bacteria</taxon>
        <taxon>Pseudomonadati</taxon>
        <taxon>Thermodesulfobacteriota</taxon>
        <taxon>Desulfobacteria</taxon>
        <taxon>Desulfobacterales</taxon>
        <taxon>Desulfobacteraceae</taxon>
        <taxon>Candidatus Magnetoglobus</taxon>
    </lineage>
</organism>
<dbReference type="Gene3D" id="3.40.50.2300">
    <property type="match status" value="1"/>
</dbReference>
<reference evidence="9" key="1">
    <citation type="submission" date="2012-11" db="EMBL/GenBank/DDBJ databases">
        <authorList>
            <person name="Lucero-Rivera Y.E."/>
            <person name="Tovar-Ramirez D."/>
        </authorList>
    </citation>
    <scope>NUCLEOTIDE SEQUENCE [LARGE SCALE GENOMIC DNA]</scope>
    <source>
        <strain evidence="9">Araruama</strain>
    </source>
</reference>
<evidence type="ECO:0000256" key="4">
    <source>
        <dbReference type="ARBA" id="ARBA00023163"/>
    </source>
</evidence>
<evidence type="ECO:0000256" key="2">
    <source>
        <dbReference type="ARBA" id="ARBA00022840"/>
    </source>
</evidence>